<evidence type="ECO:0000313" key="3">
    <source>
        <dbReference type="EMBL" id="KAA2234992.1"/>
    </source>
</evidence>
<dbReference type="EMBL" id="VUOA01000040">
    <property type="protein sequence ID" value="KAA2234992.1"/>
    <property type="molecule type" value="Genomic_DNA"/>
</dbReference>
<feature type="transmembrane region" description="Helical" evidence="1">
    <location>
        <begin position="253"/>
        <end position="271"/>
    </location>
</feature>
<dbReference type="GO" id="GO:0016020">
    <property type="term" value="C:membrane"/>
    <property type="evidence" value="ECO:0007669"/>
    <property type="project" value="UniProtKB-SubCell"/>
</dbReference>
<keyword evidence="1" id="KW-0812">Transmembrane</keyword>
<dbReference type="Pfam" id="PF14378">
    <property type="entry name" value="PAP2_3"/>
    <property type="match status" value="1"/>
</dbReference>
<accession>A0A5B2V9D1</accession>
<evidence type="ECO:0000259" key="2">
    <source>
        <dbReference type="Pfam" id="PF14378"/>
    </source>
</evidence>
<keyword evidence="4" id="KW-1185">Reference proteome</keyword>
<evidence type="ECO:0000313" key="4">
    <source>
        <dbReference type="Proteomes" id="UP000323142"/>
    </source>
</evidence>
<feature type="transmembrane region" description="Helical" evidence="1">
    <location>
        <begin position="79"/>
        <end position="100"/>
    </location>
</feature>
<keyword evidence="1" id="KW-1133">Transmembrane helix</keyword>
<dbReference type="AlphaFoldDB" id="A0A5B2V9D1"/>
<organism evidence="3 4">
    <name type="scientific">Salinarimonas soli</name>
    <dbReference type="NCBI Taxonomy" id="1638099"/>
    <lineage>
        <taxon>Bacteria</taxon>
        <taxon>Pseudomonadati</taxon>
        <taxon>Pseudomonadota</taxon>
        <taxon>Alphaproteobacteria</taxon>
        <taxon>Hyphomicrobiales</taxon>
        <taxon>Salinarimonadaceae</taxon>
        <taxon>Salinarimonas</taxon>
    </lineage>
</organism>
<feature type="transmembrane region" description="Helical" evidence="1">
    <location>
        <begin position="42"/>
        <end position="59"/>
    </location>
</feature>
<reference evidence="3 4" key="1">
    <citation type="submission" date="2019-09" db="EMBL/GenBank/DDBJ databases">
        <title>Salinarimonas rosea gen. nov., sp. nov., a new member of the a-2 subgroup of the Proteobacteria.</title>
        <authorList>
            <person name="Liu J."/>
        </authorList>
    </citation>
    <scope>NUCLEOTIDE SEQUENCE [LARGE SCALE GENOMIC DNA]</scope>
    <source>
        <strain evidence="3 4">BN140002</strain>
    </source>
</reference>
<dbReference type="RefSeq" id="WP_149821572.1">
    <property type="nucleotide sequence ID" value="NZ_VUOA01000040.1"/>
</dbReference>
<evidence type="ECO:0000256" key="1">
    <source>
        <dbReference type="SAM" id="Phobius"/>
    </source>
</evidence>
<comment type="caution">
    <text evidence="3">The sequence shown here is derived from an EMBL/GenBank/DDBJ whole genome shotgun (WGS) entry which is preliminary data.</text>
</comment>
<dbReference type="Proteomes" id="UP000323142">
    <property type="component" value="Unassembled WGS sequence"/>
</dbReference>
<protein>
    <submittedName>
        <fullName evidence="3">Phosphatase PAP2 family protein</fullName>
    </submittedName>
</protein>
<feature type="domain" description="Inositolphosphotransferase Aur1/Ipt1" evidence="2">
    <location>
        <begin position="104"/>
        <end position="293"/>
    </location>
</feature>
<feature type="transmembrane region" description="Helical" evidence="1">
    <location>
        <begin position="277"/>
        <end position="298"/>
    </location>
</feature>
<reference evidence="3 4" key="2">
    <citation type="submission" date="2019-09" db="EMBL/GenBank/DDBJ databases">
        <authorList>
            <person name="Jin C."/>
        </authorList>
    </citation>
    <scope>NUCLEOTIDE SEQUENCE [LARGE SCALE GENOMIC DNA]</scope>
    <source>
        <strain evidence="3 4">BN140002</strain>
    </source>
</reference>
<name>A0A5B2V9D1_9HYPH</name>
<feature type="transmembrane region" description="Helical" evidence="1">
    <location>
        <begin position="127"/>
        <end position="151"/>
    </location>
</feature>
<dbReference type="InterPro" id="IPR026841">
    <property type="entry name" value="Aur1/Ipt1"/>
</dbReference>
<feature type="transmembrane region" description="Helical" evidence="1">
    <location>
        <begin position="163"/>
        <end position="183"/>
    </location>
</feature>
<proteinExistence type="predicted"/>
<dbReference type="OrthoDB" id="7584858at2"/>
<feature type="transmembrane region" description="Helical" evidence="1">
    <location>
        <begin position="12"/>
        <end position="36"/>
    </location>
</feature>
<sequence>MMSRAQSGSRSALALWSFIGFASAASVGIWVLAGIGLKGPDLAVVVLIAVLLLGLDAFYSHARPDPRIARLARGMAELLLLTIMIGALSYSGATLAMPLWDGTFQAWDEALGFDWRFWLSVLDANPALHHALVLAYHSMLPQLVIAVAVLAALGRERHLDTYLLAYGLAALATVSVAALMPALSPLVHLGLSPADHPNIVLAVPLEFQEQATALREGRMRMVDLSGAQGLVTFPSFHTVCAVLLLLAFRPVPYLRWIGAVLNGLMLVAIPIEGSHYLVDVIAGAALALAGWALACRIVDGEGRREAASGFVGTAPATG</sequence>
<keyword evidence="1" id="KW-0472">Membrane</keyword>
<gene>
    <name evidence="3" type="ORF">F0L46_21885</name>
</gene>
<feature type="transmembrane region" description="Helical" evidence="1">
    <location>
        <begin position="227"/>
        <end position="246"/>
    </location>
</feature>